<proteinExistence type="predicted"/>
<dbReference type="GO" id="GO:0005657">
    <property type="term" value="C:replication fork"/>
    <property type="evidence" value="ECO:0007669"/>
    <property type="project" value="TreeGrafter"/>
</dbReference>
<dbReference type="InterPro" id="IPR052230">
    <property type="entry name" value="DNA_polymerase_eta"/>
</dbReference>
<keyword evidence="6" id="KW-0539">Nucleus</keyword>
<dbReference type="GO" id="GO:0046872">
    <property type="term" value="F:metal ion binding"/>
    <property type="evidence" value="ECO:0007669"/>
    <property type="project" value="UniProtKB-KW"/>
</dbReference>
<dbReference type="InterPro" id="IPR043128">
    <property type="entry name" value="Rev_trsase/Diguanyl_cyclase"/>
</dbReference>
<dbReference type="EMBL" id="CAKKNE010000005">
    <property type="protein sequence ID" value="CAH0377578.1"/>
    <property type="molecule type" value="Genomic_DNA"/>
</dbReference>
<dbReference type="InterPro" id="IPR036775">
    <property type="entry name" value="DNA_pol_Y-fam_lit_finger_sf"/>
</dbReference>
<dbReference type="OrthoDB" id="447129at2759"/>
<feature type="domain" description="UmuC" evidence="9">
    <location>
        <begin position="7"/>
        <end position="301"/>
    </location>
</feature>
<dbReference type="PROSITE" id="PS50173">
    <property type="entry name" value="UMUC"/>
    <property type="match status" value="1"/>
</dbReference>
<dbReference type="PANTHER" id="PTHR45873">
    <property type="entry name" value="DNA POLYMERASE ETA"/>
    <property type="match status" value="1"/>
</dbReference>
<dbReference type="InterPro" id="IPR017961">
    <property type="entry name" value="DNA_pol_Y-fam_little_finger"/>
</dbReference>
<dbReference type="InterPro" id="IPR043502">
    <property type="entry name" value="DNA/RNA_pol_sf"/>
</dbReference>
<evidence type="ECO:0000256" key="7">
    <source>
        <dbReference type="ARBA" id="ARBA00044975"/>
    </source>
</evidence>
<keyword evidence="3" id="KW-0479">Metal-binding</keyword>
<dbReference type="GO" id="GO:0042276">
    <property type="term" value="P:error-prone translesion synthesis"/>
    <property type="evidence" value="ECO:0007669"/>
    <property type="project" value="TreeGrafter"/>
</dbReference>
<evidence type="ECO:0000313" key="11">
    <source>
        <dbReference type="Proteomes" id="UP000789595"/>
    </source>
</evidence>
<dbReference type="Pfam" id="PF11799">
    <property type="entry name" value="IMS_C"/>
    <property type="match status" value="1"/>
</dbReference>
<dbReference type="Gene3D" id="3.30.1490.100">
    <property type="entry name" value="DNA polymerase, Y-family, little finger domain"/>
    <property type="match status" value="1"/>
</dbReference>
<gene>
    <name evidence="10" type="ORF">PECAL_5P21160</name>
</gene>
<dbReference type="PANTHER" id="PTHR45873:SF1">
    <property type="entry name" value="DNA POLYMERASE ETA"/>
    <property type="match status" value="1"/>
</dbReference>
<dbReference type="GO" id="GO:0005634">
    <property type="term" value="C:nucleus"/>
    <property type="evidence" value="ECO:0007669"/>
    <property type="project" value="UniProtKB-SubCell"/>
</dbReference>
<dbReference type="SUPFAM" id="SSF56672">
    <property type="entry name" value="DNA/RNA polymerases"/>
    <property type="match status" value="1"/>
</dbReference>
<dbReference type="GO" id="GO:0003684">
    <property type="term" value="F:damaged DNA binding"/>
    <property type="evidence" value="ECO:0007669"/>
    <property type="project" value="InterPro"/>
</dbReference>
<comment type="caution">
    <text evidence="10">The sequence shown here is derived from an EMBL/GenBank/DDBJ whole genome shotgun (WGS) entry which is preliminary data.</text>
</comment>
<comment type="subcellular location">
    <subcellularLocation>
        <location evidence="1">Nucleus</location>
    </subcellularLocation>
</comment>
<dbReference type="GO" id="GO:0035861">
    <property type="term" value="C:site of double-strand break"/>
    <property type="evidence" value="ECO:0007669"/>
    <property type="project" value="TreeGrafter"/>
</dbReference>
<sequence>MAEQECVGFIDMDCFYVAVERTLDKSLVGVPCAVCQYESQQKDTKTVDRTENRKVTVGGASLIAVSYEARARGVTRMMNTGAARKQCPELITVMARIPRPRRAFALCAIDATHLSSPQVPTAHGKANMAVYKEAGQAVCEVLADFAEKVEKRSVDEVAVDVTRAAKDLLESTPFADVLEEALAPGSHQADSAATLEMARESHAANRKGSKAQKERLERTSAGGDYDQEERMLMAAAVVVSRARRAVSDRLGFSCSGGVAPTKQLAKLGCGLHKPNQQTVVLPRHIDGLLQDLPLDRLQGLGGKEGKQLISRLGVTTAGELGALTPDDLVRAGAADEGSARIYIAMARGTYRDPVVHRMTYKSFAASKNFYREALDTDEAVDAWLKKFSEELWERVTKDREKHNRAPTNVTISVNRGGSSVSRTGPLSIGWVGSAAVVHDGAVSLFRRYAQSIQTPYQIQTLGVGVGNFVDLPKEGKGGGIMNLFKSTKPASSSPRPPAPQKRSSGGIGKFLGKAQAPPPPPARKKKPAAKGMEAFLGGGPQKKARRAPAEVIDVDAPLVHRPANDVVIDVDAEPWTCSKCTYHHAEAEAGFLACAMCGAQKE</sequence>
<reference evidence="10" key="1">
    <citation type="submission" date="2021-11" db="EMBL/GenBank/DDBJ databases">
        <authorList>
            <consortium name="Genoscope - CEA"/>
            <person name="William W."/>
        </authorList>
    </citation>
    <scope>NUCLEOTIDE SEQUENCE</scope>
</reference>
<dbReference type="InterPro" id="IPR001126">
    <property type="entry name" value="UmuC"/>
</dbReference>
<name>A0A8J2SQ60_9STRA</name>
<organism evidence="10 11">
    <name type="scientific">Pelagomonas calceolata</name>
    <dbReference type="NCBI Taxonomy" id="35677"/>
    <lineage>
        <taxon>Eukaryota</taxon>
        <taxon>Sar</taxon>
        <taxon>Stramenopiles</taxon>
        <taxon>Ochrophyta</taxon>
        <taxon>Pelagophyceae</taxon>
        <taxon>Pelagomonadales</taxon>
        <taxon>Pelagomonadaceae</taxon>
        <taxon>Pelagomonas</taxon>
    </lineage>
</organism>
<keyword evidence="4" id="KW-0227">DNA damage</keyword>
<dbReference type="GO" id="GO:0003887">
    <property type="term" value="F:DNA-directed DNA polymerase activity"/>
    <property type="evidence" value="ECO:0007669"/>
    <property type="project" value="TreeGrafter"/>
</dbReference>
<dbReference type="Proteomes" id="UP000789595">
    <property type="component" value="Unassembled WGS sequence"/>
</dbReference>
<evidence type="ECO:0000256" key="1">
    <source>
        <dbReference type="ARBA" id="ARBA00004123"/>
    </source>
</evidence>
<dbReference type="Gene3D" id="3.40.1170.60">
    <property type="match status" value="1"/>
</dbReference>
<evidence type="ECO:0000259" key="9">
    <source>
        <dbReference type="PROSITE" id="PS50173"/>
    </source>
</evidence>
<evidence type="ECO:0000256" key="2">
    <source>
        <dbReference type="ARBA" id="ARBA00022679"/>
    </source>
</evidence>
<dbReference type="GO" id="GO:0009314">
    <property type="term" value="P:response to radiation"/>
    <property type="evidence" value="ECO:0007669"/>
    <property type="project" value="TreeGrafter"/>
</dbReference>
<dbReference type="SUPFAM" id="SSF100879">
    <property type="entry name" value="Lesion bypass DNA polymerase (Y-family), little finger domain"/>
    <property type="match status" value="1"/>
</dbReference>
<dbReference type="GO" id="GO:0006281">
    <property type="term" value="P:DNA repair"/>
    <property type="evidence" value="ECO:0007669"/>
    <property type="project" value="UniProtKB-KW"/>
</dbReference>
<dbReference type="Pfam" id="PF00817">
    <property type="entry name" value="IMS"/>
    <property type="match status" value="1"/>
</dbReference>
<dbReference type="Gene3D" id="3.30.70.270">
    <property type="match status" value="1"/>
</dbReference>
<protein>
    <recommendedName>
        <fullName evidence="7">DNA polymerase eta</fullName>
    </recommendedName>
</protein>
<evidence type="ECO:0000256" key="8">
    <source>
        <dbReference type="SAM" id="MobiDB-lite"/>
    </source>
</evidence>
<evidence type="ECO:0000256" key="4">
    <source>
        <dbReference type="ARBA" id="ARBA00022763"/>
    </source>
</evidence>
<evidence type="ECO:0000313" key="10">
    <source>
        <dbReference type="EMBL" id="CAH0377578.1"/>
    </source>
</evidence>
<evidence type="ECO:0000256" key="5">
    <source>
        <dbReference type="ARBA" id="ARBA00023204"/>
    </source>
</evidence>
<accession>A0A8J2SQ60</accession>
<dbReference type="AlphaFoldDB" id="A0A8J2SQ60"/>
<keyword evidence="5" id="KW-0234">DNA repair</keyword>
<evidence type="ECO:0000256" key="3">
    <source>
        <dbReference type="ARBA" id="ARBA00022723"/>
    </source>
</evidence>
<feature type="region of interest" description="Disordered" evidence="8">
    <location>
        <begin position="185"/>
        <end position="223"/>
    </location>
</feature>
<feature type="region of interest" description="Disordered" evidence="8">
    <location>
        <begin position="479"/>
        <end position="546"/>
    </location>
</feature>
<keyword evidence="2" id="KW-0808">Transferase</keyword>
<keyword evidence="11" id="KW-1185">Reference proteome</keyword>
<evidence type="ECO:0000256" key="6">
    <source>
        <dbReference type="ARBA" id="ARBA00023242"/>
    </source>
</evidence>